<keyword evidence="9" id="KW-0282">Flagellum</keyword>
<dbReference type="InterPro" id="IPR025965">
    <property type="entry name" value="FlgD/Vpr_Ig-like"/>
</dbReference>
<evidence type="ECO:0000313" key="8">
    <source>
        <dbReference type="EMBL" id="GHD99230.1"/>
    </source>
</evidence>
<evidence type="ECO:0000313" key="9">
    <source>
        <dbReference type="EMBL" id="SDW30937.1"/>
    </source>
</evidence>
<dbReference type="AlphaFoldDB" id="A0AAN4UP32"/>
<keyword evidence="3 5" id="KW-1005">Bacterial flagellum biogenesis</keyword>
<sequence length="235" mass="23946">MTTTIPTNAAPTAASPGATVPGATGTSTGAAAKAQGQLGVDYNNFLKLLTAQIQNQDPLKPMDSTQFVQQLAQLSQVEQSVQTNKNLETLNTKVGAMSGMASLGMLGRSVSLASDRIELSGGAGQTRYRLAGAAASVTATVVDASGTTVRKLTGLPTAGGTMQNLSWDGRNDAGLAQPDGVYHVKINAVDASGKTISYDTYPTTVVDQVLFGSAGETLKLRNGAEVSPGDILSAG</sequence>
<name>A0AAN4UP32_9RHOB</name>
<evidence type="ECO:0000256" key="4">
    <source>
        <dbReference type="ARBA" id="ARBA00024746"/>
    </source>
</evidence>
<comment type="caution">
    <text evidence="8">The sequence shown here is derived from an EMBL/GenBank/DDBJ whole genome shotgun (WGS) entry which is preliminary data.</text>
</comment>
<evidence type="ECO:0000256" key="2">
    <source>
        <dbReference type="ARBA" id="ARBA00016013"/>
    </source>
</evidence>
<reference evidence="9 10" key="2">
    <citation type="submission" date="2016-10" db="EMBL/GenBank/DDBJ databases">
        <authorList>
            <person name="Varghese N."/>
            <person name="Submissions S."/>
        </authorList>
    </citation>
    <scope>NUCLEOTIDE SEQUENCE [LARGE SCALE GENOMIC DNA]</scope>
    <source>
        <strain evidence="9 10">DSM 24802</strain>
    </source>
</reference>
<reference evidence="8" key="3">
    <citation type="submission" date="2023-06" db="EMBL/GenBank/DDBJ databases">
        <authorList>
            <person name="Sun Q."/>
            <person name="Zhou Y."/>
        </authorList>
    </citation>
    <scope>NUCLEOTIDE SEQUENCE</scope>
    <source>
        <strain evidence="8">CGMCC 1.10859</strain>
    </source>
</reference>
<accession>A0AAN4UP32</accession>
<organism evidence="8 11">
    <name type="scientific">Allgaiera indica</name>
    <dbReference type="NCBI Taxonomy" id="765699"/>
    <lineage>
        <taxon>Bacteria</taxon>
        <taxon>Pseudomonadati</taxon>
        <taxon>Pseudomonadota</taxon>
        <taxon>Alphaproteobacteria</taxon>
        <taxon>Rhodobacterales</taxon>
        <taxon>Paracoccaceae</taxon>
        <taxon>Allgaiera</taxon>
    </lineage>
</organism>
<keyword evidence="10" id="KW-1185">Reference proteome</keyword>
<proteinExistence type="inferred from homology"/>
<feature type="region of interest" description="Disordered" evidence="6">
    <location>
        <begin position="1"/>
        <end position="27"/>
    </location>
</feature>
<evidence type="ECO:0000256" key="6">
    <source>
        <dbReference type="SAM" id="MobiDB-lite"/>
    </source>
</evidence>
<evidence type="ECO:0000256" key="1">
    <source>
        <dbReference type="ARBA" id="ARBA00010577"/>
    </source>
</evidence>
<keyword evidence="9" id="KW-0969">Cilium</keyword>
<dbReference type="GO" id="GO:0044781">
    <property type="term" value="P:bacterial-type flagellum organization"/>
    <property type="evidence" value="ECO:0007669"/>
    <property type="project" value="UniProtKB-UniRule"/>
</dbReference>
<dbReference type="RefSeq" id="WP_035841780.1">
    <property type="nucleotide sequence ID" value="NZ_BNAB01000002.1"/>
</dbReference>
<comment type="similarity">
    <text evidence="1 5">Belongs to the FlgD family.</text>
</comment>
<dbReference type="EMBL" id="FNOB01000002">
    <property type="protein sequence ID" value="SDW30937.1"/>
    <property type="molecule type" value="Genomic_DNA"/>
</dbReference>
<dbReference type="Proteomes" id="UP000199541">
    <property type="component" value="Unassembled WGS sequence"/>
</dbReference>
<feature type="domain" description="FlgD/Vpr Ig-like" evidence="7">
    <location>
        <begin position="115"/>
        <end position="191"/>
    </location>
</feature>
<keyword evidence="9" id="KW-0966">Cell projection</keyword>
<gene>
    <name evidence="8" type="ORF">GCM10008024_05780</name>
    <name evidence="9" type="ORF">SAMN05444006_102297</name>
</gene>
<dbReference type="Gene3D" id="2.60.40.4070">
    <property type="match status" value="1"/>
</dbReference>
<dbReference type="InterPro" id="IPR005648">
    <property type="entry name" value="FlgD"/>
</dbReference>
<evidence type="ECO:0000259" key="7">
    <source>
        <dbReference type="Pfam" id="PF13860"/>
    </source>
</evidence>
<dbReference type="Proteomes" id="UP000634647">
    <property type="component" value="Unassembled WGS sequence"/>
</dbReference>
<dbReference type="Pfam" id="PF03963">
    <property type="entry name" value="FlgD"/>
    <property type="match status" value="1"/>
</dbReference>
<protein>
    <recommendedName>
        <fullName evidence="2 5">Basal-body rod modification protein FlgD</fullName>
    </recommendedName>
</protein>
<evidence type="ECO:0000313" key="11">
    <source>
        <dbReference type="Proteomes" id="UP000634647"/>
    </source>
</evidence>
<dbReference type="Pfam" id="PF13860">
    <property type="entry name" value="FlgD_ig"/>
    <property type="match status" value="1"/>
</dbReference>
<evidence type="ECO:0000256" key="5">
    <source>
        <dbReference type="RuleBase" id="RU362076"/>
    </source>
</evidence>
<evidence type="ECO:0000256" key="3">
    <source>
        <dbReference type="ARBA" id="ARBA00022795"/>
    </source>
</evidence>
<reference evidence="8" key="1">
    <citation type="journal article" date="2014" name="Int. J. Syst. Evol. Microbiol.">
        <title>Complete genome sequence of Corynebacterium casei LMG S-19264T (=DSM 44701T), isolated from a smear-ripened cheese.</title>
        <authorList>
            <consortium name="US DOE Joint Genome Institute (JGI-PGF)"/>
            <person name="Walter F."/>
            <person name="Albersmeier A."/>
            <person name="Kalinowski J."/>
            <person name="Ruckert C."/>
        </authorList>
    </citation>
    <scope>NUCLEOTIDE SEQUENCE</scope>
    <source>
        <strain evidence="8">CGMCC 1.10859</strain>
    </source>
</reference>
<evidence type="ECO:0000313" key="10">
    <source>
        <dbReference type="Proteomes" id="UP000199541"/>
    </source>
</evidence>
<comment type="function">
    <text evidence="4 5">Required for flagellar hook formation. May act as a scaffolding protein.</text>
</comment>
<dbReference type="EMBL" id="BNAB01000002">
    <property type="protein sequence ID" value="GHD99230.1"/>
    <property type="molecule type" value="Genomic_DNA"/>
</dbReference>
<dbReference type="Gene3D" id="2.30.30.910">
    <property type="match status" value="1"/>
</dbReference>